<dbReference type="Gene3D" id="3.40.50.720">
    <property type="entry name" value="NAD(P)-binding Rossmann-like Domain"/>
    <property type="match status" value="1"/>
</dbReference>
<dbReference type="Gene3D" id="3.90.25.10">
    <property type="entry name" value="UDP-galactose 4-epimerase, domain 1"/>
    <property type="match status" value="1"/>
</dbReference>
<reference evidence="1 2" key="1">
    <citation type="submission" date="2024-09" db="EMBL/GenBank/DDBJ databases">
        <authorList>
            <person name="Sun Q."/>
            <person name="Mori K."/>
        </authorList>
    </citation>
    <scope>NUCLEOTIDE SEQUENCE [LARGE SCALE GENOMIC DNA]</scope>
    <source>
        <strain evidence="1 2">JCM 4362</strain>
    </source>
</reference>
<evidence type="ECO:0000313" key="2">
    <source>
        <dbReference type="Proteomes" id="UP001589718"/>
    </source>
</evidence>
<name>A0ABV5PL73_STRCM</name>
<organism evidence="1 2">
    <name type="scientific">Streptomyces cremeus</name>
    <dbReference type="NCBI Taxonomy" id="66881"/>
    <lineage>
        <taxon>Bacteria</taxon>
        <taxon>Bacillati</taxon>
        <taxon>Actinomycetota</taxon>
        <taxon>Actinomycetes</taxon>
        <taxon>Kitasatosporales</taxon>
        <taxon>Streptomycetaceae</taxon>
        <taxon>Streptomyces</taxon>
    </lineage>
</organism>
<dbReference type="Proteomes" id="UP001589718">
    <property type="component" value="Unassembled WGS sequence"/>
</dbReference>
<gene>
    <name evidence="1" type="ORF">ACFFTU_28890</name>
</gene>
<proteinExistence type="predicted"/>
<comment type="caution">
    <text evidence="1">The sequence shown here is derived from an EMBL/GenBank/DDBJ whole genome shotgun (WGS) entry which is preliminary data.</text>
</comment>
<dbReference type="PANTHER" id="PTHR43162:SF1">
    <property type="entry name" value="PRESTALK A DIFFERENTIATION PROTEIN A"/>
    <property type="match status" value="1"/>
</dbReference>
<accession>A0ABV5PL73</accession>
<dbReference type="SUPFAM" id="SSF51735">
    <property type="entry name" value="NAD(P)-binding Rossmann-fold domains"/>
    <property type="match status" value="1"/>
</dbReference>
<dbReference type="EMBL" id="JBHMCR010000019">
    <property type="protein sequence ID" value="MFB9523967.1"/>
    <property type="molecule type" value="Genomic_DNA"/>
</dbReference>
<dbReference type="InterPro" id="IPR051604">
    <property type="entry name" value="Ergot_Alk_Oxidoreductase"/>
</dbReference>
<dbReference type="InterPro" id="IPR036291">
    <property type="entry name" value="NAD(P)-bd_dom_sf"/>
</dbReference>
<protein>
    <submittedName>
        <fullName evidence="1">NmrA family transcriptional regulator</fullName>
    </submittedName>
</protein>
<sequence>MTTNESVNTVLVTAASGKTGRRVAERLTARGLDVRAGSRTGAVPFDWEDEKTWGPALAGADAAYVTYYPDLAAPGAVAAMHGFGLAAGEQGVRRLVVLSGRGEPEAVRAENALREAWGDPSGLTVVRAAFFAQNFSEGALAEGVAAGEIAFPAGDTAEPWVDAEDLADAVVETLVAPGHGGEVYELTGPRLLTFAEVAAELSRATGREVRYVPVTVPEYASALQGHGLPAGEAQWLAGLFGGLLDGHNASTTEGVRRVLGRAPRDFRTFTATTWPTAP</sequence>
<evidence type="ECO:0000313" key="1">
    <source>
        <dbReference type="EMBL" id="MFB9523967.1"/>
    </source>
</evidence>
<keyword evidence="2" id="KW-1185">Reference proteome</keyword>
<dbReference type="RefSeq" id="WP_345218448.1">
    <property type="nucleotide sequence ID" value="NZ_BAAAXE010000001.1"/>
</dbReference>
<dbReference type="PANTHER" id="PTHR43162">
    <property type="match status" value="1"/>
</dbReference>